<feature type="compositionally biased region" description="Basic and acidic residues" evidence="7">
    <location>
        <begin position="407"/>
        <end position="416"/>
    </location>
</feature>
<evidence type="ECO:0000313" key="9">
    <source>
        <dbReference type="EMBL" id="KAE8257284.1"/>
    </source>
</evidence>
<dbReference type="Proteomes" id="UP000077521">
    <property type="component" value="Unassembled WGS sequence"/>
</dbReference>
<dbReference type="InterPro" id="IPR029058">
    <property type="entry name" value="AB_hydrolase_fold"/>
</dbReference>
<reference evidence="9" key="1">
    <citation type="submission" date="2016-04" db="EMBL/GenBank/DDBJ databases">
        <authorList>
            <person name="Nguyen H.D."/>
            <person name="Samba Siva P."/>
            <person name="Cullis J."/>
            <person name="Levesque C.A."/>
            <person name="Hambleton S."/>
        </authorList>
    </citation>
    <scope>NUCLEOTIDE SEQUENCE</scope>
    <source>
        <strain evidence="9">DAOMC 236416</strain>
    </source>
</reference>
<comment type="caution">
    <text evidence="9">The sequence shown here is derived from an EMBL/GenBank/DDBJ whole genome shotgun (WGS) entry which is preliminary data.</text>
</comment>
<gene>
    <name evidence="9" type="ORF">A4X13_0g2448</name>
</gene>
<feature type="coiled-coil region" evidence="6">
    <location>
        <begin position="286"/>
        <end position="313"/>
    </location>
</feature>
<evidence type="ECO:0000256" key="6">
    <source>
        <dbReference type="SAM" id="Coils"/>
    </source>
</evidence>
<keyword evidence="3 8" id="KW-0812">Transmembrane</keyword>
<comment type="subcellular location">
    <subcellularLocation>
        <location evidence="1">Membrane</location>
        <topology evidence="1">Multi-pass membrane protein</topology>
    </subcellularLocation>
</comment>
<dbReference type="GO" id="GO:0016020">
    <property type="term" value="C:membrane"/>
    <property type="evidence" value="ECO:0007669"/>
    <property type="project" value="UniProtKB-SubCell"/>
</dbReference>
<feature type="transmembrane region" description="Helical" evidence="8">
    <location>
        <begin position="551"/>
        <end position="573"/>
    </location>
</feature>
<feature type="region of interest" description="Disordered" evidence="7">
    <location>
        <begin position="314"/>
        <end position="358"/>
    </location>
</feature>
<dbReference type="PANTHER" id="PTHR17920:SF23">
    <property type="entry name" value="DUF726-DOMAIN-CONTAINING PROTEIN"/>
    <property type="match status" value="1"/>
</dbReference>
<evidence type="ECO:0000313" key="10">
    <source>
        <dbReference type="Proteomes" id="UP000077521"/>
    </source>
</evidence>
<organism evidence="9 10">
    <name type="scientific">Tilletia indica</name>
    <dbReference type="NCBI Taxonomy" id="43049"/>
    <lineage>
        <taxon>Eukaryota</taxon>
        <taxon>Fungi</taxon>
        <taxon>Dikarya</taxon>
        <taxon>Basidiomycota</taxon>
        <taxon>Ustilaginomycotina</taxon>
        <taxon>Exobasidiomycetes</taxon>
        <taxon>Tilletiales</taxon>
        <taxon>Tilletiaceae</taxon>
        <taxon>Tilletia</taxon>
    </lineage>
</organism>
<sequence length="937" mass="99282">MASSSTSRKASPGSLDLSSLESHAGSWSADLRWAVAIAVAYAAQRCLLRVQVTSATGSDTDAVQSQPNTLPLSRRLQEDWQTYGDNFVQATCQHLGLDASALPPGPLTIEDVLSAAHGRIMDEEEYDIFHHTVVQPHEASLEQGISLEREITARQAVLRKIRRQQEEERGELAHDADEDAVELSWAHVSEAAAKHRRRFMKMQAVLHLKRRGGPLTEHGDQEASHSQTHAEQIPHELLLIALGLGRYRDEHTSGSEPLFEGEAAFGSAELDHTGAEKTNAFDSSEIDRIAAEKAQVEQEKELVQKDLEELRIAQGPAKTAQAQKVQPERRPLPPVPEPAPAQERLGQVDSGSTDNQPFAQAGAAFGKAWSSFAKGASTLAANTAAAAKNATQQTFPPQSSSGAPTPPEDKSEAGEKQAIKPNEPFHFDSRARAIIFVAFLALGGEAVDIWRAEKVIAQTIYFILSSARANQDEQGKQDPLATGGGANDRTESMNQGSATSIAREKLRSSTWAKKAAIGAGFAVGGVVVGLTGGLAAPLIAPALAGLTGMAFLSSAGGVLALGTLLGLGGGGLAGYRVRRRLMGVDSFTFVEVGEGAKIKKELEEGGMSGGAGGLASLHATIAVPGLCLTEGSGIKMWDRVFSHTPRIGSAKPDGRDVFACVFEQKLMSEAGEGLYSFVRSTAIKQVGTRAATEIIKTTAMAGLVAITLPLAVVNTTSMALDGLFARAKTRCARAGLVLAETLIEERQGHRPAILIGHSVGCVTIMEALLELSRRAEGQTCASDNAPPSKDGSALPTVTSTGKVPANLSHIVDSVYLISAPCRYSSQDWARARRVVARRFVNAYSKNDLVSSIATILGDGVTLRGIAQGSLTKDVGVQAAGSVGVGQEISERDGIEDVDVSDIIIGHFDGVVDPPDRQAAEPRDRLCEVIQRLGVLDN</sequence>
<evidence type="ECO:0000256" key="1">
    <source>
        <dbReference type="ARBA" id="ARBA00004141"/>
    </source>
</evidence>
<evidence type="ECO:0000256" key="5">
    <source>
        <dbReference type="ARBA" id="ARBA00023136"/>
    </source>
</evidence>
<dbReference type="SUPFAM" id="SSF53474">
    <property type="entry name" value="alpha/beta-Hydrolases"/>
    <property type="match status" value="1"/>
</dbReference>
<evidence type="ECO:0000256" key="7">
    <source>
        <dbReference type="SAM" id="MobiDB-lite"/>
    </source>
</evidence>
<dbReference type="EMBL" id="LWDF02000117">
    <property type="protein sequence ID" value="KAE8257284.1"/>
    <property type="molecule type" value="Genomic_DNA"/>
</dbReference>
<keyword evidence="4 8" id="KW-1133">Transmembrane helix</keyword>
<dbReference type="InterPro" id="IPR007941">
    <property type="entry name" value="DUF726"/>
</dbReference>
<keyword evidence="6" id="KW-0175">Coiled coil</keyword>
<evidence type="ECO:0000256" key="2">
    <source>
        <dbReference type="ARBA" id="ARBA00009824"/>
    </source>
</evidence>
<accession>A0A177THP0</accession>
<evidence type="ECO:0000256" key="3">
    <source>
        <dbReference type="ARBA" id="ARBA00022692"/>
    </source>
</evidence>
<name>A0A177THP0_9BASI</name>
<reference evidence="9" key="2">
    <citation type="journal article" date="2019" name="IMA Fungus">
        <title>Genome sequencing and comparison of five Tilletia species to identify candidate genes for the detection of regulated species infecting wheat.</title>
        <authorList>
            <person name="Nguyen H.D.T."/>
            <person name="Sultana T."/>
            <person name="Kesanakurti P."/>
            <person name="Hambleton S."/>
        </authorList>
    </citation>
    <scope>NUCLEOTIDE SEQUENCE</scope>
    <source>
        <strain evidence="9">DAOMC 236416</strain>
    </source>
</reference>
<evidence type="ECO:0000256" key="4">
    <source>
        <dbReference type="ARBA" id="ARBA00022989"/>
    </source>
</evidence>
<dbReference type="AlphaFoldDB" id="A0A177THP0"/>
<evidence type="ECO:0000256" key="8">
    <source>
        <dbReference type="SAM" id="Phobius"/>
    </source>
</evidence>
<keyword evidence="5 8" id="KW-0472">Membrane</keyword>
<feature type="transmembrane region" description="Helical" evidence="8">
    <location>
        <begin position="515"/>
        <end position="539"/>
    </location>
</feature>
<feature type="compositionally biased region" description="Polar residues" evidence="7">
    <location>
        <begin position="349"/>
        <end position="358"/>
    </location>
</feature>
<protein>
    <submittedName>
        <fullName evidence="9">Uncharacterized protein</fullName>
    </submittedName>
</protein>
<dbReference type="Pfam" id="PF05277">
    <property type="entry name" value="DUF726"/>
    <property type="match status" value="2"/>
</dbReference>
<proteinExistence type="inferred from homology"/>
<feature type="region of interest" description="Disordered" evidence="7">
    <location>
        <begin position="388"/>
        <end position="416"/>
    </location>
</feature>
<dbReference type="PANTHER" id="PTHR17920">
    <property type="entry name" value="TRANSMEMBRANE AND COILED-COIL DOMAIN-CONTAINING PROTEIN 4 TMCO4"/>
    <property type="match status" value="1"/>
</dbReference>
<comment type="similarity">
    <text evidence="2">Belongs to the TMCO4 family.</text>
</comment>
<keyword evidence="10" id="KW-1185">Reference proteome</keyword>
<feature type="region of interest" description="Disordered" evidence="7">
    <location>
        <begin position="472"/>
        <end position="502"/>
    </location>
</feature>